<dbReference type="EMBL" id="JIDS01000002">
    <property type="protein sequence ID" value="EZK38686.1"/>
    <property type="molecule type" value="Genomic_DNA"/>
</dbReference>
<organism evidence="1 2">
    <name type="scientific">Francisella tularensis subsp. tularensis str. SCHU S4 substr. FSC237</name>
    <dbReference type="NCBI Taxonomy" id="1341660"/>
    <lineage>
        <taxon>Bacteria</taxon>
        <taxon>Pseudomonadati</taxon>
        <taxon>Pseudomonadota</taxon>
        <taxon>Gammaproteobacteria</taxon>
        <taxon>Thiotrichales</taxon>
        <taxon>Francisellaceae</taxon>
        <taxon>Francisella</taxon>
    </lineage>
</organism>
<reference evidence="1 2" key="1">
    <citation type="submission" date="2014-03" db="EMBL/GenBank/DDBJ databases">
        <title>The Genome Sequence of Francisella tularensis subsp. tularensis str. SCHU S4 substr. FSC043.</title>
        <authorList>
            <consortium name="The Broad Institute Genomics Platform"/>
            <consortium name="The Broad Institute Genome Sequencing Center for Infectious Disease"/>
            <person name="Chapman S.B."/>
            <person name="Guina T."/>
            <person name="Gelhaus C."/>
            <person name="Comer J."/>
            <person name="Sellati T."/>
            <person name="Sjostedt A."/>
            <person name="Young S.K."/>
            <person name="Zeng Q."/>
            <person name="Gargeya S."/>
            <person name="Abouelleil A."/>
            <person name="Alvarado L."/>
            <person name="Chapman S.B."/>
            <person name="Gainer-Dewar J."/>
            <person name="Goldberg J."/>
            <person name="Griggs A."/>
            <person name="Gujja S."/>
            <person name="Hansen M."/>
            <person name="Howarth C."/>
            <person name="Imamovic A."/>
            <person name="Larimer J."/>
            <person name="Murphy C."/>
            <person name="Naylor J."/>
            <person name="Pearson M."/>
            <person name="Poon T.W."/>
            <person name="Priest M."/>
            <person name="Roberts A."/>
            <person name="Saif S."/>
            <person name="Shea T."/>
            <person name="Sykes S."/>
            <person name="Wortman J."/>
            <person name="Nusbaum C."/>
            <person name="Birren B."/>
        </authorList>
    </citation>
    <scope>NUCLEOTIDE SEQUENCE [LARGE SCALE GENOMIC DNA]</scope>
    <source>
        <strain evidence="1 2">Schu S4</strain>
    </source>
</reference>
<evidence type="ECO:0000313" key="2">
    <source>
        <dbReference type="Proteomes" id="UP000023806"/>
    </source>
</evidence>
<name>A0AAD3AUG7_FRATT</name>
<dbReference type="Proteomes" id="UP000023806">
    <property type="component" value="Unassembled WGS sequence"/>
</dbReference>
<proteinExistence type="predicted"/>
<dbReference type="AlphaFoldDB" id="A0AAD3AUG7"/>
<protein>
    <submittedName>
        <fullName evidence="1">Uncharacterized protein</fullName>
    </submittedName>
</protein>
<comment type="caution">
    <text evidence="1">The sequence shown here is derived from an EMBL/GenBank/DDBJ whole genome shotgun (WGS) entry which is preliminary data.</text>
</comment>
<sequence>MIRDGKSSQFRREISLKSRDLLRKNQNWSQSELARLKVSYELYLLKELITNEKNTNK</sequence>
<evidence type="ECO:0000313" key="1">
    <source>
        <dbReference type="EMBL" id="EZK38686.1"/>
    </source>
</evidence>
<accession>A0AAD3AUG7</accession>
<gene>
    <name evidence="1" type="ORF">P250_03453</name>
</gene>